<dbReference type="InterPro" id="IPR010023">
    <property type="entry name" value="KdsC_fam"/>
</dbReference>
<gene>
    <name evidence="14" type="ORF">ACT75_11475</name>
    <name evidence="15" type="ORF">CQR80_04355</name>
    <name evidence="16" type="ORF">FXB79_07420</name>
</gene>
<feature type="binding site" evidence="12">
    <location>
        <position position="20"/>
    </location>
    <ligand>
        <name>substrate</name>
    </ligand>
</feature>
<dbReference type="Gene3D" id="3.40.50.1000">
    <property type="entry name" value="HAD superfamily/HAD-like"/>
    <property type="match status" value="1"/>
</dbReference>
<accession>A0A5D0EMI7</accession>
<evidence type="ECO:0000313" key="17">
    <source>
        <dbReference type="Proteomes" id="UP000072236"/>
    </source>
</evidence>
<dbReference type="SFLD" id="SFLDG01136">
    <property type="entry name" value="C1.6:_Phosphoserine_Phosphatas"/>
    <property type="match status" value="1"/>
</dbReference>
<evidence type="ECO:0000256" key="10">
    <source>
        <dbReference type="ARBA" id="ARBA00031051"/>
    </source>
</evidence>
<dbReference type="PANTHER" id="PTHR21485:SF3">
    <property type="entry name" value="N-ACYLNEURAMINATE CYTIDYLYLTRANSFERASE"/>
    <property type="match status" value="1"/>
</dbReference>
<evidence type="ECO:0000256" key="13">
    <source>
        <dbReference type="PIRSR" id="PIRSR006118-2"/>
    </source>
</evidence>
<dbReference type="KEGG" id="aact:ACT75_11475"/>
<feature type="binding site" evidence="13">
    <location>
        <position position="111"/>
    </location>
    <ligand>
        <name>Mg(2+)</name>
        <dbReference type="ChEBI" id="CHEBI:18420"/>
    </ligand>
</feature>
<dbReference type="InterPro" id="IPR050793">
    <property type="entry name" value="CMP-NeuNAc_synthase"/>
</dbReference>
<dbReference type="GO" id="GO:0009103">
    <property type="term" value="P:lipopolysaccharide biosynthetic process"/>
    <property type="evidence" value="ECO:0007669"/>
    <property type="project" value="UniProtKB-UniRule"/>
</dbReference>
<keyword evidence="9 11" id="KW-0460">Magnesium</keyword>
<dbReference type="Pfam" id="PF08282">
    <property type="entry name" value="Hydrolase_3"/>
    <property type="match status" value="1"/>
</dbReference>
<feature type="binding site" evidence="12">
    <location>
        <position position="88"/>
    </location>
    <ligand>
        <name>substrate</name>
    </ligand>
</feature>
<dbReference type="GO" id="GO:0046872">
    <property type="term" value="F:metal ion binding"/>
    <property type="evidence" value="ECO:0007669"/>
    <property type="project" value="UniProtKB-UniRule"/>
</dbReference>
<dbReference type="SUPFAM" id="SSF56784">
    <property type="entry name" value="HAD-like"/>
    <property type="match status" value="1"/>
</dbReference>
<reference evidence="15 18" key="2">
    <citation type="submission" date="2017-10" db="EMBL/GenBank/DDBJ databases">
        <title>Draft genome sequences of Aggregatibacter actinomycetemcomitans strains 310a and 310b.</title>
        <authorList>
            <person name="May A.C."/>
            <person name="Ohta H."/>
            <person name="Maeda H."/>
            <person name="Kokeguchi S."/>
            <person name="Cugini C."/>
        </authorList>
    </citation>
    <scope>NUCLEOTIDE SEQUENCE [LARGE SCALE GENOMIC DNA]</scope>
    <source>
        <strain evidence="15 18">310b</strain>
    </source>
</reference>
<dbReference type="InterPro" id="IPR023214">
    <property type="entry name" value="HAD_sf"/>
</dbReference>
<dbReference type="InterPro" id="IPR036412">
    <property type="entry name" value="HAD-like_sf"/>
</dbReference>
<evidence type="ECO:0000313" key="18">
    <source>
        <dbReference type="Proteomes" id="UP000226080"/>
    </source>
</evidence>
<dbReference type="SFLD" id="SFLDF00036">
    <property type="entry name" value="deoxy-d-mannose-octulosonate_8"/>
    <property type="match status" value="1"/>
</dbReference>
<comment type="cofactor">
    <cofactor evidence="2 11 13">
        <name>Mg(2+)</name>
        <dbReference type="ChEBI" id="CHEBI:18420"/>
    </cofactor>
</comment>
<dbReference type="Proteomes" id="UP000072236">
    <property type="component" value="Chromosome"/>
</dbReference>
<evidence type="ECO:0000256" key="12">
    <source>
        <dbReference type="PIRSR" id="PIRSR006118-1"/>
    </source>
</evidence>
<dbReference type="Proteomes" id="UP000226080">
    <property type="component" value="Unassembled WGS sequence"/>
</dbReference>
<keyword evidence="8 11" id="KW-0378">Hydrolase</keyword>
<feature type="binding site" evidence="12">
    <location>
        <position position="72"/>
    </location>
    <ligand>
        <name>substrate</name>
    </ligand>
</feature>
<dbReference type="SMR" id="A0A5D0EMI7"/>
<comment type="function">
    <text evidence="11">Catalyzes the hydrolysis of 3-deoxy-D-manno-octulosonate 8-phosphate (KDO 8-P) to 3-deoxy-D-manno-octulosonate (KDO) and inorganic phosphate.</text>
</comment>
<evidence type="ECO:0000256" key="6">
    <source>
        <dbReference type="ARBA" id="ARBA00020092"/>
    </source>
</evidence>
<dbReference type="InterPro" id="IPR006549">
    <property type="entry name" value="HAD-SF_hydro_IIIA"/>
</dbReference>
<dbReference type="NCBIfam" id="TIGR01670">
    <property type="entry name" value="KdsC-phosphatas"/>
    <property type="match status" value="1"/>
</dbReference>
<sequence length="184" mass="19855">MTAELQEKLKRVKFVITDVDGVLTDGLLHYDANGEAIKSFHVRDGLGIRMLMEAGVQIAVLSGRDSAILRKRIADLGIKRFFLGKLEKESACLELCRQAGVVPEQTAYIGDDSVDLPAFAVCGISFAVADAPEYVKDCADYVLGLGGGKGAFREMSDMILNAQGKSDIYSSAQGFLKTAKKMAQ</sequence>
<dbReference type="Proteomes" id="UP000323012">
    <property type="component" value="Unassembled WGS sequence"/>
</dbReference>
<reference evidence="14 17" key="1">
    <citation type="submission" date="2015-10" db="EMBL/GenBank/DDBJ databases">
        <title>Tn-seq of a polymicrobial infection.</title>
        <authorList>
            <person name="Stacy A."/>
            <person name="Rumbaugh K.P."/>
            <person name="Whiteley M."/>
        </authorList>
    </citation>
    <scope>NUCLEOTIDE SEQUENCE [LARGE SCALE GENOMIC DNA]</scope>
    <source>
        <strain evidence="14 17">624</strain>
    </source>
</reference>
<evidence type="ECO:0000256" key="1">
    <source>
        <dbReference type="ARBA" id="ARBA00000898"/>
    </source>
</evidence>
<comment type="subunit">
    <text evidence="4 11">Homotetramer.</text>
</comment>
<evidence type="ECO:0000313" key="19">
    <source>
        <dbReference type="Proteomes" id="UP000323012"/>
    </source>
</evidence>
<dbReference type="EMBL" id="CP012959">
    <property type="protein sequence ID" value="AMQ95088.1"/>
    <property type="molecule type" value="Genomic_DNA"/>
</dbReference>
<reference evidence="16 19" key="3">
    <citation type="submission" date="2019-08" db="EMBL/GenBank/DDBJ databases">
        <title>Whole genome sequencing of Aggregatibacter actinomycetemcomitans cultured from blood stream infections in Denmark reveals a novel phylogenetic lineage expressing serotype a membrane O polysaccharide.</title>
        <authorList>
            <person name="Nedergaard S."/>
            <person name="Kobel C.M."/>
            <person name="Nielsen M.B."/>
            <person name="Moeller R.T."/>
            <person name="Jensen A.B."/>
            <person name="Noerskov-Lauritsen N."/>
        </authorList>
    </citation>
    <scope>NUCLEOTIDE SEQUENCE [LARGE SCALE GENOMIC DNA]</scope>
    <source>
        <strain evidence="16 19">PN_563</strain>
    </source>
</reference>
<evidence type="ECO:0000313" key="16">
    <source>
        <dbReference type="EMBL" id="TYA38727.1"/>
    </source>
</evidence>
<dbReference type="EC" id="3.1.3.45" evidence="5 11"/>
<dbReference type="SFLD" id="SFLDS00003">
    <property type="entry name" value="Haloacid_Dehalogenase"/>
    <property type="match status" value="1"/>
</dbReference>
<keyword evidence="18" id="KW-1185">Reference proteome</keyword>
<evidence type="ECO:0000256" key="7">
    <source>
        <dbReference type="ARBA" id="ARBA00022723"/>
    </source>
</evidence>
<feature type="binding site" evidence="13">
    <location>
        <position position="18"/>
    </location>
    <ligand>
        <name>Mg(2+)</name>
        <dbReference type="ChEBI" id="CHEBI:18420"/>
    </ligand>
</feature>
<evidence type="ECO:0000256" key="9">
    <source>
        <dbReference type="ARBA" id="ARBA00022842"/>
    </source>
</evidence>
<dbReference type="GO" id="GO:0008781">
    <property type="term" value="F:N-acylneuraminate cytidylyltransferase activity"/>
    <property type="evidence" value="ECO:0007669"/>
    <property type="project" value="TreeGrafter"/>
</dbReference>
<dbReference type="PIRSF" id="PIRSF006118">
    <property type="entry name" value="KDO8-P_Ptase"/>
    <property type="match status" value="1"/>
</dbReference>
<dbReference type="NCBIfam" id="TIGR01662">
    <property type="entry name" value="HAD-SF-IIIA"/>
    <property type="match status" value="1"/>
</dbReference>
<evidence type="ECO:0000256" key="2">
    <source>
        <dbReference type="ARBA" id="ARBA00001946"/>
    </source>
</evidence>
<dbReference type="AlphaFoldDB" id="A0A5D0EMI7"/>
<evidence type="ECO:0000256" key="11">
    <source>
        <dbReference type="PIRNR" id="PIRNR006118"/>
    </source>
</evidence>
<dbReference type="PANTHER" id="PTHR21485">
    <property type="entry name" value="HAD SUPERFAMILY MEMBERS CMAS AND KDSC"/>
    <property type="match status" value="1"/>
</dbReference>
<evidence type="ECO:0000313" key="15">
    <source>
        <dbReference type="EMBL" id="PHO20916.1"/>
    </source>
</evidence>
<dbReference type="SFLD" id="SFLDG01138">
    <property type="entry name" value="C1.6.2:_Deoxy-d-mannose-octulo"/>
    <property type="match status" value="1"/>
</dbReference>
<comment type="catalytic activity">
    <reaction evidence="1 11">
        <text>3-deoxy-alpha-D-manno-2-octulosonate-8-phosphate + H2O = 3-deoxy-alpha-D-manno-oct-2-ulosonate + phosphate</text>
        <dbReference type="Rhea" id="RHEA:11500"/>
        <dbReference type="ChEBI" id="CHEBI:15377"/>
        <dbReference type="ChEBI" id="CHEBI:43474"/>
        <dbReference type="ChEBI" id="CHEBI:85985"/>
        <dbReference type="ChEBI" id="CHEBI:85986"/>
        <dbReference type="EC" id="3.1.3.45"/>
    </reaction>
</comment>
<dbReference type="OrthoDB" id="9805604at2"/>
<evidence type="ECO:0000256" key="4">
    <source>
        <dbReference type="ARBA" id="ARBA00011881"/>
    </source>
</evidence>
<keyword evidence="7 11" id="KW-0479">Metal-binding</keyword>
<evidence type="ECO:0000313" key="14">
    <source>
        <dbReference type="EMBL" id="AMQ95088.1"/>
    </source>
</evidence>
<evidence type="ECO:0000256" key="3">
    <source>
        <dbReference type="ARBA" id="ARBA00005893"/>
    </source>
</evidence>
<feature type="binding site" evidence="12">
    <location>
        <position position="64"/>
    </location>
    <ligand>
        <name>substrate</name>
    </ligand>
</feature>
<dbReference type="EMBL" id="VSED01000018">
    <property type="protein sequence ID" value="TYA38727.1"/>
    <property type="molecule type" value="Genomic_DNA"/>
</dbReference>
<protein>
    <recommendedName>
        <fullName evidence="6 11">3-deoxy-D-manno-octulosonate 8-phosphate phosphatase KdsC</fullName>
        <ecNumber evidence="5 11">3.1.3.45</ecNumber>
    </recommendedName>
    <alternativeName>
        <fullName evidence="10 11">KDO 8-P phosphatase</fullName>
    </alternativeName>
</protein>
<dbReference type="CDD" id="cd01630">
    <property type="entry name" value="HAD_KDO-like"/>
    <property type="match status" value="1"/>
</dbReference>
<evidence type="ECO:0000256" key="5">
    <source>
        <dbReference type="ARBA" id="ARBA00013066"/>
    </source>
</evidence>
<dbReference type="GO" id="GO:0019143">
    <property type="term" value="F:3-deoxy-manno-octulosonate-8-phosphatase activity"/>
    <property type="evidence" value="ECO:0007669"/>
    <property type="project" value="UniProtKB-UniRule"/>
</dbReference>
<dbReference type="FunFam" id="3.40.50.1000:FF:000029">
    <property type="entry name" value="3-deoxy-D-manno-octulosonate 8-phosphate phosphatase KdsC"/>
    <property type="match status" value="1"/>
</dbReference>
<keyword evidence="11" id="KW-0448">Lipopolysaccharide biosynthesis</keyword>
<evidence type="ECO:0000256" key="8">
    <source>
        <dbReference type="ARBA" id="ARBA00022801"/>
    </source>
</evidence>
<comment type="similarity">
    <text evidence="3 11">Belongs to the KdsC family.</text>
</comment>
<dbReference type="RefSeq" id="WP_005543432.1">
    <property type="nucleotide sequence ID" value="NZ_CP012958.1"/>
</dbReference>
<proteinExistence type="inferred from homology"/>
<dbReference type="GeneID" id="77211713"/>
<feature type="binding site" evidence="12">
    <location>
        <position position="49"/>
    </location>
    <ligand>
        <name>substrate</name>
    </ligand>
</feature>
<name>A0A5D0EMI7_AGGAC</name>
<organism evidence="16 19">
    <name type="scientific">Aggregatibacter actinomycetemcomitans</name>
    <name type="common">Actinobacillus actinomycetemcomitans</name>
    <name type="synonym">Haemophilus actinomycetemcomitans</name>
    <dbReference type="NCBI Taxonomy" id="714"/>
    <lineage>
        <taxon>Bacteria</taxon>
        <taxon>Pseudomonadati</taxon>
        <taxon>Pseudomonadota</taxon>
        <taxon>Gammaproteobacteria</taxon>
        <taxon>Pasteurellales</taxon>
        <taxon>Pasteurellaceae</taxon>
        <taxon>Aggregatibacter</taxon>
    </lineage>
</organism>
<dbReference type="EMBL" id="PCGW01000006">
    <property type="protein sequence ID" value="PHO20916.1"/>
    <property type="molecule type" value="Genomic_DNA"/>
</dbReference>